<feature type="region of interest" description="Disordered" evidence="5">
    <location>
        <begin position="25"/>
        <end position="76"/>
    </location>
</feature>
<evidence type="ECO:0000256" key="5">
    <source>
        <dbReference type="SAM" id="MobiDB-lite"/>
    </source>
</evidence>
<keyword evidence="7" id="KW-1185">Reference proteome</keyword>
<name>A0AAD5XTL2_9FUNG</name>
<evidence type="ECO:0000313" key="7">
    <source>
        <dbReference type="Proteomes" id="UP001212152"/>
    </source>
</evidence>
<evidence type="ECO:0000256" key="3">
    <source>
        <dbReference type="ARBA" id="ARBA00044493"/>
    </source>
</evidence>
<dbReference type="Gene3D" id="1.25.40.10">
    <property type="entry name" value="Tetratricopeptide repeat domain"/>
    <property type="match status" value="2"/>
</dbReference>
<dbReference type="PANTHER" id="PTHR47447:SF15">
    <property type="entry name" value="OS02G0120000 PROTEIN"/>
    <property type="match status" value="1"/>
</dbReference>
<protein>
    <submittedName>
        <fullName evidence="6">Uncharacterized protein</fullName>
    </submittedName>
</protein>
<proteinExistence type="inferred from homology"/>
<keyword evidence="2" id="KW-0677">Repeat</keyword>
<dbReference type="Pfam" id="PF13812">
    <property type="entry name" value="PPR_3"/>
    <property type="match status" value="1"/>
</dbReference>
<evidence type="ECO:0000313" key="6">
    <source>
        <dbReference type="EMBL" id="KAJ3182989.1"/>
    </source>
</evidence>
<evidence type="ECO:0000256" key="4">
    <source>
        <dbReference type="ARBA" id="ARBA00044511"/>
    </source>
</evidence>
<reference evidence="6" key="1">
    <citation type="submission" date="2020-05" db="EMBL/GenBank/DDBJ databases">
        <title>Phylogenomic resolution of chytrid fungi.</title>
        <authorList>
            <person name="Stajich J.E."/>
            <person name="Amses K."/>
            <person name="Simmons R."/>
            <person name="Seto K."/>
            <person name="Myers J."/>
            <person name="Bonds A."/>
            <person name="Quandt C.A."/>
            <person name="Barry K."/>
            <person name="Liu P."/>
            <person name="Grigoriev I."/>
            <person name="Longcore J.E."/>
            <person name="James T.Y."/>
        </authorList>
    </citation>
    <scope>NUCLEOTIDE SEQUENCE</scope>
    <source>
        <strain evidence="6">JEL0379</strain>
    </source>
</reference>
<sequence length="509" mass="56970">MSAPGRALNQCFRLLSPAAARQTKASLSSSACRRLPRLQRDQESEGQEQSTTPSTLLSYARPPRPEKPTRRHYPEPVIPKHRRVRINLDRIRALSGWEKLELMRDFLQHKQVEDAVYTYTILKENELVARLKYQEYHDLFHLLLTNPNTYRNVMLDVLSNIRRFGYSPTPSMLATLIKCCVKWRDLELAGRAFEELKEKDLGIEVDAYNSMLELYASAQGAAQLQRGADLWREMVDSGAERNQETSIRAMEIFARLKQIETVKEIYSDLISDLAQNRPSPRHTSAPSQQTIENAYLSALVTSGAYEDAKAFFQTFSRPGGILAGEGLKSPKHLAKSFNILLKMCAAQGDASLAAVYWKELTLRGLQPDVVLYGRMISILGNAGKPETAKELFDLAVERLPASPGSKKLMQLRCSLLAAYADAGDLPAASNLFGDLRSECAATGNPILRSAVASMINAHIRAKDLTGALRIWEEAYPLNKDNAEENGRRGLLRADIIARYREVHPETSPA</sequence>
<dbReference type="AlphaFoldDB" id="A0AAD5XTL2"/>
<dbReference type="InterPro" id="IPR002885">
    <property type="entry name" value="PPR_rpt"/>
</dbReference>
<dbReference type="Pfam" id="PF01535">
    <property type="entry name" value="PPR"/>
    <property type="match status" value="1"/>
</dbReference>
<gene>
    <name evidence="6" type="ORF">HDU87_007411</name>
</gene>
<comment type="function">
    <text evidence="3">Regulates mitochondrial small subunit maturation by controlling 15S rRNA 5'-end processing. Localizes to the 5' precursor of the 15S rRNA in a position that is subsequently occupied by mS47 in the mature yeast mtSSU. Uses structure and sequence-specific RNA recognition, binding to a single-stranded region of the precursor and specifically recognizing bases -6 to -1. The exchange of Ccm1 for mS47 is coupled to the irreversible removal of precursor rRNA that is accompanied by conformational changes of the mitoribosomal proteins uS5m and mS26. These conformational changes signal completion of 5'-end rRNA processing through protection of the mature 5'-end of the 15S rRNA and stabilization of mS47. The removal of the 5' precursor together with the dissociation of Ccm1 may be catalyzed by the 5'-3' exoribonuclease Pet127. Involved in the specific removal of group I introns in mitochondrial encoded transcripts.</text>
</comment>
<dbReference type="Proteomes" id="UP001212152">
    <property type="component" value="Unassembled WGS sequence"/>
</dbReference>
<comment type="similarity">
    <text evidence="1">Belongs to the CCM1 family.</text>
</comment>
<evidence type="ECO:0000256" key="1">
    <source>
        <dbReference type="ARBA" id="ARBA00006192"/>
    </source>
</evidence>
<organism evidence="6 7">
    <name type="scientific">Geranomyces variabilis</name>
    <dbReference type="NCBI Taxonomy" id="109894"/>
    <lineage>
        <taxon>Eukaryota</taxon>
        <taxon>Fungi</taxon>
        <taxon>Fungi incertae sedis</taxon>
        <taxon>Chytridiomycota</taxon>
        <taxon>Chytridiomycota incertae sedis</taxon>
        <taxon>Chytridiomycetes</taxon>
        <taxon>Spizellomycetales</taxon>
        <taxon>Powellomycetaceae</taxon>
        <taxon>Geranomyces</taxon>
    </lineage>
</organism>
<comment type="subunit">
    <text evidence="4">Binds to mitochondrial small subunit 15S rRNA.</text>
</comment>
<feature type="compositionally biased region" description="Polar residues" evidence="5">
    <location>
        <begin position="47"/>
        <end position="57"/>
    </location>
</feature>
<dbReference type="InterPro" id="IPR011990">
    <property type="entry name" value="TPR-like_helical_dom_sf"/>
</dbReference>
<accession>A0AAD5XTL2</accession>
<feature type="compositionally biased region" description="Basic and acidic residues" evidence="5">
    <location>
        <begin position="63"/>
        <end position="74"/>
    </location>
</feature>
<dbReference type="PANTHER" id="PTHR47447">
    <property type="entry name" value="OS03G0856100 PROTEIN"/>
    <property type="match status" value="1"/>
</dbReference>
<comment type="caution">
    <text evidence="6">The sequence shown here is derived from an EMBL/GenBank/DDBJ whole genome shotgun (WGS) entry which is preliminary data.</text>
</comment>
<dbReference type="EMBL" id="JADGJQ010000007">
    <property type="protein sequence ID" value="KAJ3182989.1"/>
    <property type="molecule type" value="Genomic_DNA"/>
</dbReference>
<evidence type="ECO:0000256" key="2">
    <source>
        <dbReference type="ARBA" id="ARBA00022737"/>
    </source>
</evidence>